<evidence type="ECO:0000256" key="7">
    <source>
        <dbReference type="ARBA" id="ARBA00022842"/>
    </source>
</evidence>
<comment type="cofactor">
    <cofactor evidence="2">
        <name>pyridoxal 5'-phosphate</name>
        <dbReference type="ChEBI" id="CHEBI:597326"/>
    </cofactor>
</comment>
<comment type="cofactor">
    <cofactor evidence="3">
        <name>Mn(2+)</name>
        <dbReference type="ChEBI" id="CHEBI:29035"/>
    </cofactor>
</comment>
<dbReference type="GO" id="GO:0008721">
    <property type="term" value="F:D-serine ammonia-lyase activity"/>
    <property type="evidence" value="ECO:0007669"/>
    <property type="project" value="UniProtKB-EC"/>
</dbReference>
<keyword evidence="8" id="KW-0663">Pyridoxal phosphate</keyword>
<comment type="cofactor">
    <cofactor evidence="1">
        <name>Ca(2+)</name>
        <dbReference type="ChEBI" id="CHEBI:29108"/>
    </cofactor>
</comment>
<feature type="domain" description="Tryptophan synthase beta chain-like PALP" evidence="21">
    <location>
        <begin position="22"/>
        <end position="319"/>
    </location>
</feature>
<evidence type="ECO:0000256" key="4">
    <source>
        <dbReference type="ARBA" id="ARBA00001946"/>
    </source>
</evidence>
<evidence type="ECO:0000313" key="23">
    <source>
        <dbReference type="EMBL" id="LAC23593.1"/>
    </source>
</evidence>
<dbReference type="GO" id="GO:0000287">
    <property type="term" value="F:magnesium ion binding"/>
    <property type="evidence" value="ECO:0007669"/>
    <property type="project" value="TreeGrafter"/>
</dbReference>
<comment type="cofactor">
    <cofactor evidence="4">
        <name>Mg(2+)</name>
        <dbReference type="ChEBI" id="CHEBI:18420"/>
    </cofactor>
</comment>
<dbReference type="GO" id="GO:0030170">
    <property type="term" value="F:pyridoxal phosphate binding"/>
    <property type="evidence" value="ECO:0007669"/>
    <property type="project" value="InterPro"/>
</dbReference>
<evidence type="ECO:0000256" key="1">
    <source>
        <dbReference type="ARBA" id="ARBA00001913"/>
    </source>
</evidence>
<comment type="similarity">
    <text evidence="5">Belongs to the serine/threonine dehydratase family.</text>
</comment>
<protein>
    <recommendedName>
        <fullName evidence="17">Serine racemase</fullName>
        <ecNumber evidence="6">4.3.1.17</ecNumber>
        <ecNumber evidence="15">4.3.1.18</ecNumber>
        <ecNumber evidence="16">5.1.1.18</ecNumber>
    </recommendedName>
    <alternativeName>
        <fullName evidence="18">D-serine ammonia-lyase</fullName>
    </alternativeName>
    <alternativeName>
        <fullName evidence="20">D-serine dehydratase</fullName>
    </alternativeName>
    <alternativeName>
        <fullName evidence="19">L-serine ammonia-lyase</fullName>
    </alternativeName>
    <alternativeName>
        <fullName evidence="10">L-serine dehydratase</fullName>
    </alternativeName>
</protein>
<comment type="catalytic activity">
    <reaction evidence="11">
        <text>L-serine = pyruvate + NH4(+)</text>
        <dbReference type="Rhea" id="RHEA:19169"/>
        <dbReference type="ChEBI" id="CHEBI:15361"/>
        <dbReference type="ChEBI" id="CHEBI:28938"/>
        <dbReference type="ChEBI" id="CHEBI:33384"/>
        <dbReference type="EC" id="4.3.1.17"/>
    </reaction>
</comment>
<evidence type="ECO:0000256" key="3">
    <source>
        <dbReference type="ARBA" id="ARBA00001936"/>
    </source>
</evidence>
<sequence>MAAKTGLCYKDVLSAMSRIRAYVHETPVLTSRVLDEMAGLQLYFKAENMQKTGAFKARGACNAVFALLEEQKKDPSLAVPGIVTHSSGNHGQAVAYAARCAKVPCSVVVPSDTPPVKCEAIQAYGAELVFCEPNPTARKQTAAAIASKTGYCLVHPFDNYNVMAGQGTVALELLRQVPDLDAILVTISGGGLTSGIAVATNAIRPACTVFAVEPEGKLLGRCLAAKQRLWSSPPQYLDTIADAIRSQQVGELTFPILCSLVSPEVFTVTDQQMLDGMTLSLQTTKVLVEAAAGAAVYASVHQLNKSHPHIKKAGVILCGGNTDYTPLPQKTLS</sequence>
<evidence type="ECO:0000256" key="17">
    <source>
        <dbReference type="ARBA" id="ARBA00070760"/>
    </source>
</evidence>
<evidence type="ECO:0000256" key="12">
    <source>
        <dbReference type="ARBA" id="ARBA00050422"/>
    </source>
</evidence>
<dbReference type="InterPro" id="IPR000634">
    <property type="entry name" value="Ser/Thr_deHydtase_PyrdxlP-BS"/>
</dbReference>
<proteinExistence type="evidence at transcript level"/>
<evidence type="ECO:0000256" key="18">
    <source>
        <dbReference type="ARBA" id="ARBA00076108"/>
    </source>
</evidence>
<reference evidence="23" key="1">
    <citation type="submission" date="2017-11" db="EMBL/GenBank/DDBJ databases">
        <title>The sensing device of the deep-sea amphipod.</title>
        <authorList>
            <person name="Kobayashi H."/>
            <person name="Nagahama T."/>
            <person name="Arai W."/>
            <person name="Sasagawa Y."/>
            <person name="Umeda M."/>
            <person name="Hayashi T."/>
            <person name="Nikaido I."/>
            <person name="Watanabe H."/>
            <person name="Oguri K."/>
            <person name="Kitazato H."/>
            <person name="Fujioka K."/>
            <person name="Kido Y."/>
            <person name="Takami H."/>
        </authorList>
    </citation>
    <scope>NUCLEOTIDE SEQUENCE</scope>
    <source>
        <tissue evidence="23">Whole body</tissue>
    </source>
</reference>
<dbReference type="PANTHER" id="PTHR43050:SF1">
    <property type="entry name" value="SERINE RACEMASE"/>
    <property type="match status" value="1"/>
</dbReference>
<evidence type="ECO:0000256" key="6">
    <source>
        <dbReference type="ARBA" id="ARBA00012093"/>
    </source>
</evidence>
<evidence type="ECO:0000256" key="8">
    <source>
        <dbReference type="ARBA" id="ARBA00022898"/>
    </source>
</evidence>
<name>A0A2P2I1X6_9CRUS</name>
<evidence type="ECO:0000256" key="5">
    <source>
        <dbReference type="ARBA" id="ARBA00010869"/>
    </source>
</evidence>
<evidence type="ECO:0000256" key="11">
    <source>
        <dbReference type="ARBA" id="ARBA00049406"/>
    </source>
</evidence>
<dbReference type="PANTHER" id="PTHR43050">
    <property type="entry name" value="SERINE / THREONINE RACEMASE FAMILY MEMBER"/>
    <property type="match status" value="1"/>
</dbReference>
<keyword evidence="9" id="KW-0456">Lyase</keyword>
<dbReference type="EC" id="4.3.1.18" evidence="15"/>
<organism evidence="22">
    <name type="scientific">Hirondellea gigas</name>
    <dbReference type="NCBI Taxonomy" id="1518452"/>
    <lineage>
        <taxon>Eukaryota</taxon>
        <taxon>Metazoa</taxon>
        <taxon>Ecdysozoa</taxon>
        <taxon>Arthropoda</taxon>
        <taxon>Crustacea</taxon>
        <taxon>Multicrustacea</taxon>
        <taxon>Malacostraca</taxon>
        <taxon>Eumalacostraca</taxon>
        <taxon>Peracarida</taxon>
        <taxon>Amphipoda</taxon>
        <taxon>Amphilochidea</taxon>
        <taxon>Lysianassida</taxon>
        <taxon>Lysianassidira</taxon>
        <taxon>Lysianassoidea</taxon>
        <taxon>Lysianassidae</taxon>
        <taxon>Hirondellea</taxon>
    </lineage>
</organism>
<dbReference type="InterPro" id="IPR001926">
    <property type="entry name" value="TrpB-like_PALP"/>
</dbReference>
<dbReference type="GO" id="GO:0005524">
    <property type="term" value="F:ATP binding"/>
    <property type="evidence" value="ECO:0007669"/>
    <property type="project" value="TreeGrafter"/>
</dbReference>
<evidence type="ECO:0000313" key="22">
    <source>
        <dbReference type="EMBL" id="LAB68044.1"/>
    </source>
</evidence>
<evidence type="ECO:0000256" key="16">
    <source>
        <dbReference type="ARBA" id="ARBA00066592"/>
    </source>
</evidence>
<accession>A0A2P2I1X6</accession>
<evidence type="ECO:0000256" key="2">
    <source>
        <dbReference type="ARBA" id="ARBA00001933"/>
    </source>
</evidence>
<dbReference type="GO" id="GO:0003941">
    <property type="term" value="F:L-serine ammonia-lyase activity"/>
    <property type="evidence" value="ECO:0007669"/>
    <property type="project" value="UniProtKB-EC"/>
</dbReference>
<evidence type="ECO:0000256" key="10">
    <source>
        <dbReference type="ARBA" id="ARBA00031418"/>
    </source>
</evidence>
<dbReference type="GO" id="GO:0070179">
    <property type="term" value="P:D-serine biosynthetic process"/>
    <property type="evidence" value="ECO:0007669"/>
    <property type="project" value="TreeGrafter"/>
</dbReference>
<dbReference type="Pfam" id="PF00291">
    <property type="entry name" value="PALP"/>
    <property type="match status" value="1"/>
</dbReference>
<dbReference type="InterPro" id="IPR036052">
    <property type="entry name" value="TrpB-like_PALP_sf"/>
</dbReference>
<evidence type="ECO:0000256" key="19">
    <source>
        <dbReference type="ARBA" id="ARBA00081060"/>
    </source>
</evidence>
<dbReference type="GO" id="GO:0030378">
    <property type="term" value="F:serine racemase activity"/>
    <property type="evidence" value="ECO:0007669"/>
    <property type="project" value="UniProtKB-EC"/>
</dbReference>
<evidence type="ECO:0000259" key="21">
    <source>
        <dbReference type="Pfam" id="PF00291"/>
    </source>
</evidence>
<dbReference type="GO" id="GO:0018114">
    <property type="term" value="F:threonine racemase activity"/>
    <property type="evidence" value="ECO:0007669"/>
    <property type="project" value="TreeGrafter"/>
</dbReference>
<dbReference type="GO" id="GO:0006563">
    <property type="term" value="P:L-serine metabolic process"/>
    <property type="evidence" value="ECO:0007669"/>
    <property type="project" value="UniProtKB-ARBA"/>
</dbReference>
<dbReference type="EC" id="5.1.1.18" evidence="16"/>
<evidence type="ECO:0000256" key="9">
    <source>
        <dbReference type="ARBA" id="ARBA00023239"/>
    </source>
</evidence>
<dbReference type="EMBL" id="IACT01004399">
    <property type="protein sequence ID" value="LAC23593.1"/>
    <property type="molecule type" value="mRNA"/>
</dbReference>
<evidence type="ECO:0000256" key="13">
    <source>
        <dbReference type="ARBA" id="ARBA00051769"/>
    </source>
</evidence>
<evidence type="ECO:0000256" key="20">
    <source>
        <dbReference type="ARBA" id="ARBA00081761"/>
    </source>
</evidence>
<dbReference type="EC" id="4.3.1.17" evidence="6"/>
<dbReference type="PROSITE" id="PS00165">
    <property type="entry name" value="DEHYDRATASE_SER_THR"/>
    <property type="match status" value="1"/>
</dbReference>
<comment type="catalytic activity">
    <reaction evidence="12">
        <text>D-serine = pyruvate + NH4(+)</text>
        <dbReference type="Rhea" id="RHEA:13977"/>
        <dbReference type="ChEBI" id="CHEBI:15361"/>
        <dbReference type="ChEBI" id="CHEBI:28938"/>
        <dbReference type="ChEBI" id="CHEBI:35247"/>
        <dbReference type="EC" id="4.3.1.18"/>
    </reaction>
</comment>
<dbReference type="CDD" id="cd01562">
    <property type="entry name" value="Thr-dehyd"/>
    <property type="match status" value="1"/>
</dbReference>
<dbReference type="Gene3D" id="3.40.50.1100">
    <property type="match status" value="2"/>
</dbReference>
<evidence type="ECO:0000256" key="14">
    <source>
        <dbReference type="ARBA" id="ARBA00056426"/>
    </source>
</evidence>
<dbReference type="EMBL" id="IACF01002388">
    <property type="protein sequence ID" value="LAB68044.1"/>
    <property type="molecule type" value="mRNA"/>
</dbReference>
<dbReference type="FunFam" id="3.40.50.1100:FF:000041">
    <property type="entry name" value="Threonine ammonia-lyase, variant"/>
    <property type="match status" value="1"/>
</dbReference>
<comment type="function">
    <text evidence="14">Catalyzes the synthesis of D-serine from L-serine. D-serine is a key coagonist with glutamate at NMDA receptors. Has dehydratase activity towards both L-serine and D-serine.</text>
</comment>
<comment type="catalytic activity">
    <reaction evidence="13">
        <text>L-serine = D-serine</text>
        <dbReference type="Rhea" id="RHEA:10980"/>
        <dbReference type="ChEBI" id="CHEBI:33384"/>
        <dbReference type="ChEBI" id="CHEBI:35247"/>
        <dbReference type="EC" id="5.1.1.18"/>
    </reaction>
</comment>
<keyword evidence="7" id="KW-0460">Magnesium</keyword>
<evidence type="ECO:0000256" key="15">
    <source>
        <dbReference type="ARBA" id="ARBA00066349"/>
    </source>
</evidence>
<dbReference type="SUPFAM" id="SSF53686">
    <property type="entry name" value="Tryptophan synthase beta subunit-like PLP-dependent enzymes"/>
    <property type="match status" value="1"/>
</dbReference>
<dbReference type="AlphaFoldDB" id="A0A2P2I1X6"/>
<reference evidence="22" key="2">
    <citation type="journal article" date="2018" name="Biosci. Biotechnol. Biochem.">
        <title>Polysaccharide hydrolase of the hadal zone amphipods Hirondellea gigas.</title>
        <authorList>
            <person name="Kobayashi H."/>
            <person name="Nagahama T."/>
            <person name="Arai W."/>
            <person name="Sasagawa Y."/>
            <person name="Umeda M."/>
            <person name="Hayashi T."/>
            <person name="Nikaido I."/>
            <person name="Watanabe H."/>
            <person name="Oguri K."/>
            <person name="Kitazato H."/>
            <person name="Fujioka K."/>
            <person name="Kido Y."/>
            <person name="Takami H."/>
        </authorList>
    </citation>
    <scope>NUCLEOTIDE SEQUENCE</scope>
    <source>
        <tissue evidence="22">Whole body</tissue>
    </source>
</reference>